<dbReference type="GO" id="GO:0005912">
    <property type="term" value="C:adherens junction"/>
    <property type="evidence" value="ECO:0007669"/>
    <property type="project" value="TreeGrafter"/>
</dbReference>
<dbReference type="GO" id="GO:0005923">
    <property type="term" value="C:bicellular tight junction"/>
    <property type="evidence" value="ECO:0007669"/>
    <property type="project" value="TreeGrafter"/>
</dbReference>
<feature type="domain" description="POF1B helix-loop-helix" evidence="3">
    <location>
        <begin position="176"/>
        <end position="256"/>
    </location>
</feature>
<dbReference type="GO" id="GO:0070830">
    <property type="term" value="P:bicellular tight junction assembly"/>
    <property type="evidence" value="ECO:0007669"/>
    <property type="project" value="TreeGrafter"/>
</dbReference>
<dbReference type="Proteomes" id="UP000291020">
    <property type="component" value="Unassembled WGS sequence"/>
</dbReference>
<dbReference type="InterPro" id="IPR056240">
    <property type="entry name" value="POF1B_HlH"/>
</dbReference>
<evidence type="ECO:0000256" key="2">
    <source>
        <dbReference type="SAM" id="MobiDB-lite"/>
    </source>
</evidence>
<dbReference type="Pfam" id="PF24617">
    <property type="entry name" value="POF1B_HlH"/>
    <property type="match status" value="1"/>
</dbReference>
<evidence type="ECO:0000313" key="4">
    <source>
        <dbReference type="Ensembl" id="ENSGAGP00000007401.1"/>
    </source>
</evidence>
<dbReference type="InterPro" id="IPR026186">
    <property type="entry name" value="POF1B"/>
</dbReference>
<feature type="coiled-coil region" evidence="1">
    <location>
        <begin position="340"/>
        <end position="448"/>
    </location>
</feature>
<feature type="region of interest" description="Disordered" evidence="2">
    <location>
        <begin position="51"/>
        <end position="81"/>
    </location>
</feature>
<reference evidence="4" key="3">
    <citation type="submission" date="2025-09" db="UniProtKB">
        <authorList>
            <consortium name="Ensembl"/>
        </authorList>
    </citation>
    <scope>IDENTIFICATION</scope>
</reference>
<accession>A0A452GZB7</accession>
<dbReference type="GO" id="GO:0007015">
    <property type="term" value="P:actin filament organization"/>
    <property type="evidence" value="ECO:0007669"/>
    <property type="project" value="TreeGrafter"/>
</dbReference>
<dbReference type="PANTHER" id="PTHR22546:SF0">
    <property type="entry name" value="PROTEIN POF1B"/>
    <property type="match status" value="1"/>
</dbReference>
<evidence type="ECO:0000259" key="3">
    <source>
        <dbReference type="Pfam" id="PF24617"/>
    </source>
</evidence>
<name>A0A452GZB7_9SAUR</name>
<dbReference type="PANTHER" id="PTHR22546">
    <property type="entry name" value="PREMATURE OVARIAN FAILURE, 1B"/>
    <property type="match status" value="1"/>
</dbReference>
<proteinExistence type="predicted"/>
<reference evidence="5" key="1">
    <citation type="journal article" date="2017" name="PLoS ONE">
        <title>The Agassiz's desert tortoise genome provides a resource for the conservation of a threatened species.</title>
        <authorList>
            <person name="Tollis M."/>
            <person name="DeNardo D.F."/>
            <person name="Cornelius J.A."/>
            <person name="Dolby G.A."/>
            <person name="Edwards T."/>
            <person name="Henen B.T."/>
            <person name="Karl A.E."/>
            <person name="Murphy R.W."/>
            <person name="Kusumi K."/>
        </authorList>
    </citation>
    <scope>NUCLEOTIDE SEQUENCE [LARGE SCALE GENOMIC DNA]</scope>
</reference>
<dbReference type="GO" id="GO:0051015">
    <property type="term" value="F:actin filament binding"/>
    <property type="evidence" value="ECO:0007669"/>
    <property type="project" value="TreeGrafter"/>
</dbReference>
<dbReference type="Ensembl" id="ENSGAGT00000008550.1">
    <property type="protein sequence ID" value="ENSGAGP00000007401.1"/>
    <property type="gene ID" value="ENSGAGG00000005876.1"/>
</dbReference>
<dbReference type="GO" id="GO:0003382">
    <property type="term" value="P:epithelial cell morphogenesis"/>
    <property type="evidence" value="ECO:0007669"/>
    <property type="project" value="TreeGrafter"/>
</dbReference>
<organism evidence="4 5">
    <name type="scientific">Gopherus agassizii</name>
    <name type="common">Agassiz's desert tortoise</name>
    <dbReference type="NCBI Taxonomy" id="38772"/>
    <lineage>
        <taxon>Eukaryota</taxon>
        <taxon>Metazoa</taxon>
        <taxon>Chordata</taxon>
        <taxon>Craniata</taxon>
        <taxon>Vertebrata</taxon>
        <taxon>Euteleostomi</taxon>
        <taxon>Archelosauria</taxon>
        <taxon>Testudinata</taxon>
        <taxon>Testudines</taxon>
        <taxon>Cryptodira</taxon>
        <taxon>Durocryptodira</taxon>
        <taxon>Testudinoidea</taxon>
        <taxon>Testudinidae</taxon>
        <taxon>Gopherus</taxon>
    </lineage>
</organism>
<keyword evidence="5" id="KW-1185">Reference proteome</keyword>
<keyword evidence="1" id="KW-0175">Coiled coil</keyword>
<evidence type="ECO:0000256" key="1">
    <source>
        <dbReference type="SAM" id="Coils"/>
    </source>
</evidence>
<dbReference type="AlphaFoldDB" id="A0A452GZB7"/>
<protein>
    <recommendedName>
        <fullName evidence="3">POF1B helix-loop-helix domain-containing protein</fullName>
    </recommendedName>
</protein>
<dbReference type="GO" id="GO:0005884">
    <property type="term" value="C:actin filament"/>
    <property type="evidence" value="ECO:0007669"/>
    <property type="project" value="TreeGrafter"/>
</dbReference>
<sequence>QWYRTEGGWQHQDGNVVYERVRTYSCPGGKRVQVLELPPCSPRPVSPLENAPGHQHVIWSRDPPQQVHGSPSPSPLPPSGRGRGLFGSPPVLLWTLVYPQDCILTLFFNVLQLQEPLSPFLRGGSYCPGNNVIYEKTIRKYELLNPEQVNDFFLIKTNANCSVHSLQETNGQLDSRYFGELLAEVNRKSNDLYSCLLQHVEKIGRRTQDNESTSQVEDIEDLIPKGLSELTKQQIRYLLQMRVTSDKSLRLVLSTFGSLREELCHLQDDLGKLETDKMLLEKDLAFKESQVKEYETLLASVRENNRQQQQGLRDSASKCRSLEEQIISLRYAEGEKDCRLKELEYCKRALEQEIQNLRMQTCSNPVIQTTTDELSSRYVEMINNLREDKDREIRNLRSQINQFQQDISRRDGSNSDFQMRLHELTSMLEEKETFIKQQQEELFRLKQERLSCNQSTGVTKSIITKK</sequence>
<reference evidence="4" key="2">
    <citation type="submission" date="2025-08" db="UniProtKB">
        <authorList>
            <consortium name="Ensembl"/>
        </authorList>
    </citation>
    <scope>IDENTIFICATION</scope>
</reference>
<evidence type="ECO:0000313" key="5">
    <source>
        <dbReference type="Proteomes" id="UP000291020"/>
    </source>
</evidence>
<feature type="coiled-coil region" evidence="1">
    <location>
        <begin position="277"/>
        <end position="304"/>
    </location>
</feature>